<reference evidence="2 3" key="1">
    <citation type="submission" date="2024-09" db="EMBL/GenBank/DDBJ databases">
        <authorList>
            <person name="Sun Q."/>
            <person name="Mori K."/>
        </authorList>
    </citation>
    <scope>NUCLEOTIDE SEQUENCE [LARGE SCALE GENOMIC DNA]</scope>
    <source>
        <strain evidence="2 3">CGMCC 1.12926</strain>
    </source>
</reference>
<gene>
    <name evidence="2" type="ORF">ACFFLS_24820</name>
</gene>
<proteinExistence type="predicted"/>
<evidence type="ECO:0000259" key="1">
    <source>
        <dbReference type="Pfam" id="PF00912"/>
    </source>
</evidence>
<name>A0ABV6BXX0_9FLAO</name>
<dbReference type="SUPFAM" id="SSF53955">
    <property type="entry name" value="Lysozyme-like"/>
    <property type="match status" value="1"/>
</dbReference>
<dbReference type="InterPro" id="IPR001264">
    <property type="entry name" value="Glyco_trans_51"/>
</dbReference>
<dbReference type="RefSeq" id="WP_379682643.1">
    <property type="nucleotide sequence ID" value="NZ_JBHLYW010000032.1"/>
</dbReference>
<evidence type="ECO:0000313" key="3">
    <source>
        <dbReference type="Proteomes" id="UP001589734"/>
    </source>
</evidence>
<dbReference type="EMBL" id="JBHLYW010000032">
    <property type="protein sequence ID" value="MFC0080289.1"/>
    <property type="molecule type" value="Genomic_DNA"/>
</dbReference>
<dbReference type="InterPro" id="IPR036950">
    <property type="entry name" value="PBP_transglycosylase"/>
</dbReference>
<accession>A0ABV6BXX0</accession>
<dbReference type="Pfam" id="PF00912">
    <property type="entry name" value="Transgly"/>
    <property type="match status" value="1"/>
</dbReference>
<keyword evidence="3" id="KW-1185">Reference proteome</keyword>
<organism evidence="2 3">
    <name type="scientific">Flavobacterium procerum</name>
    <dbReference type="NCBI Taxonomy" id="1455569"/>
    <lineage>
        <taxon>Bacteria</taxon>
        <taxon>Pseudomonadati</taxon>
        <taxon>Bacteroidota</taxon>
        <taxon>Flavobacteriia</taxon>
        <taxon>Flavobacteriales</taxon>
        <taxon>Flavobacteriaceae</taxon>
        <taxon>Flavobacterium</taxon>
    </lineage>
</organism>
<dbReference type="InterPro" id="IPR023346">
    <property type="entry name" value="Lysozyme-like_dom_sf"/>
</dbReference>
<evidence type="ECO:0000313" key="2">
    <source>
        <dbReference type="EMBL" id="MFC0080289.1"/>
    </source>
</evidence>
<comment type="caution">
    <text evidence="2">The sequence shown here is derived from an EMBL/GenBank/DDBJ whole genome shotgun (WGS) entry which is preliminary data.</text>
</comment>
<protein>
    <submittedName>
        <fullName evidence="2">Transglycosylase domain-containing protein</fullName>
    </submittedName>
</protein>
<dbReference type="Proteomes" id="UP001589734">
    <property type="component" value="Unassembled WGS sequence"/>
</dbReference>
<dbReference type="Gene3D" id="1.10.3810.10">
    <property type="entry name" value="Biosynthetic peptidoglycan transglycosylase-like"/>
    <property type="match status" value="1"/>
</dbReference>
<sequence length="183" mass="21525">MLKKSLKICFGLLILLTIIITYLVSDFNPIYQNSEFVFITNEIKKSQKESLKPIIEIHNKINEKTKELDCPCKFVSNNIPTITHSSLFKKALYYFKIKKEFSNDECLSFVLLNYDFGDHNRGVEEASKFYFKKNIEQLNKTEILSLIAMLKNSGLYNPFRNGEKLKRKVQYFEKIVQNQSEEK</sequence>
<feature type="domain" description="Glycosyl transferase family 51" evidence="1">
    <location>
        <begin position="88"/>
        <end position="171"/>
    </location>
</feature>